<dbReference type="Pfam" id="PF01509">
    <property type="entry name" value="TruB_N"/>
    <property type="match status" value="1"/>
</dbReference>
<feature type="domain" description="tRNA pseudouridylate synthase B C-terminal" evidence="7">
    <location>
        <begin position="194"/>
        <end position="237"/>
    </location>
</feature>
<dbReference type="AlphaFoldDB" id="A0A1G2HLI2"/>
<gene>
    <name evidence="5" type="primary">truB</name>
    <name evidence="8" type="ORF">A3H51_02985</name>
</gene>
<accession>A0A1G2HLI2</accession>
<dbReference type="InterPro" id="IPR032819">
    <property type="entry name" value="TruB_C"/>
</dbReference>
<evidence type="ECO:0000256" key="1">
    <source>
        <dbReference type="ARBA" id="ARBA00000385"/>
    </source>
</evidence>
<comment type="function">
    <text evidence="5">Responsible for synthesis of pseudouridine from uracil-55 in the psi GC loop of transfer RNAs.</text>
</comment>
<dbReference type="NCBIfam" id="TIGR00431">
    <property type="entry name" value="TruB"/>
    <property type="match status" value="1"/>
</dbReference>
<dbReference type="GO" id="GO:1990481">
    <property type="term" value="P:mRNA pseudouridine synthesis"/>
    <property type="evidence" value="ECO:0007669"/>
    <property type="project" value="TreeGrafter"/>
</dbReference>
<evidence type="ECO:0000259" key="7">
    <source>
        <dbReference type="Pfam" id="PF16198"/>
    </source>
</evidence>
<dbReference type="GO" id="GO:0003723">
    <property type="term" value="F:RNA binding"/>
    <property type="evidence" value="ECO:0007669"/>
    <property type="project" value="InterPro"/>
</dbReference>
<reference evidence="8 9" key="1">
    <citation type="journal article" date="2016" name="Nat. Commun.">
        <title>Thousands of microbial genomes shed light on interconnected biogeochemical processes in an aquifer system.</title>
        <authorList>
            <person name="Anantharaman K."/>
            <person name="Brown C.T."/>
            <person name="Hug L.A."/>
            <person name="Sharon I."/>
            <person name="Castelle C.J."/>
            <person name="Probst A.J."/>
            <person name="Thomas B.C."/>
            <person name="Singh A."/>
            <person name="Wilkins M.J."/>
            <person name="Karaoz U."/>
            <person name="Brodie E.L."/>
            <person name="Williams K.H."/>
            <person name="Hubbard S.S."/>
            <person name="Banfield J.F."/>
        </authorList>
    </citation>
    <scope>NUCLEOTIDE SEQUENCE [LARGE SCALE GENOMIC DNA]</scope>
</reference>
<dbReference type="EMBL" id="MHOJ01000001">
    <property type="protein sequence ID" value="OGZ63130.1"/>
    <property type="molecule type" value="Genomic_DNA"/>
</dbReference>
<feature type="domain" description="Pseudouridine synthase II N-terminal" evidence="6">
    <location>
        <begin position="20"/>
        <end position="193"/>
    </location>
</feature>
<sequence length="241" mass="27349">MLLINKPSGPTSHDIVDDVRRITGERRVGHAGTLDPFAEGLLIVLVGREETRKQAEFLNMDKMYEATITLGIETDTLDLTGLPVKSKFSILNFQFSNNFQIPISKIKKALKKFEGEQMQMPPQFSAKKIKGKKAYELARQGKIFELKPKHVKIHWIKLLNYQTIAPPTSYKNETAAGFAELELRLKVSSGTYIRALARDIGREVGTGAYIKKLKRTKIGKYNLKDAITTDDLRKEYLHDKI</sequence>
<dbReference type="InterPro" id="IPR014780">
    <property type="entry name" value="tRNA_psdUridine_synth_TruB"/>
</dbReference>
<evidence type="ECO:0000256" key="4">
    <source>
        <dbReference type="ARBA" id="ARBA00023235"/>
    </source>
</evidence>
<dbReference type="CDD" id="cd02573">
    <property type="entry name" value="PseudoU_synth_EcTruB"/>
    <property type="match status" value="1"/>
</dbReference>
<evidence type="ECO:0000256" key="2">
    <source>
        <dbReference type="ARBA" id="ARBA00005642"/>
    </source>
</evidence>
<dbReference type="PANTHER" id="PTHR13767:SF2">
    <property type="entry name" value="PSEUDOURIDYLATE SYNTHASE TRUB1"/>
    <property type="match status" value="1"/>
</dbReference>
<dbReference type="GO" id="GO:0160148">
    <property type="term" value="F:tRNA pseudouridine(55) synthase activity"/>
    <property type="evidence" value="ECO:0007669"/>
    <property type="project" value="UniProtKB-EC"/>
</dbReference>
<protein>
    <recommendedName>
        <fullName evidence="5">tRNA pseudouridine synthase B</fullName>
        <ecNumber evidence="5">5.4.99.25</ecNumber>
    </recommendedName>
    <alternativeName>
        <fullName evidence="5">tRNA pseudouridine(55) synthase</fullName>
        <shortName evidence="5">Psi55 synthase</shortName>
    </alternativeName>
    <alternativeName>
        <fullName evidence="5">tRNA pseudouridylate synthase</fullName>
    </alternativeName>
    <alternativeName>
        <fullName evidence="5">tRNA-uridine isomerase</fullName>
    </alternativeName>
</protein>
<name>A0A1G2HLI2_9BACT</name>
<proteinExistence type="inferred from homology"/>
<dbReference type="InterPro" id="IPR002501">
    <property type="entry name" value="PsdUridine_synth_N"/>
</dbReference>
<feature type="active site" description="Nucleophile" evidence="5">
    <location>
        <position position="35"/>
    </location>
</feature>
<dbReference type="PANTHER" id="PTHR13767">
    <property type="entry name" value="TRNA-PSEUDOURIDINE SYNTHASE"/>
    <property type="match status" value="1"/>
</dbReference>
<dbReference type="GO" id="GO:0031119">
    <property type="term" value="P:tRNA pseudouridine synthesis"/>
    <property type="evidence" value="ECO:0007669"/>
    <property type="project" value="UniProtKB-UniRule"/>
</dbReference>
<dbReference type="SUPFAM" id="SSF55120">
    <property type="entry name" value="Pseudouridine synthase"/>
    <property type="match status" value="1"/>
</dbReference>
<evidence type="ECO:0000313" key="9">
    <source>
        <dbReference type="Proteomes" id="UP000178509"/>
    </source>
</evidence>
<keyword evidence="4 5" id="KW-0413">Isomerase</keyword>
<evidence type="ECO:0000256" key="5">
    <source>
        <dbReference type="HAMAP-Rule" id="MF_01080"/>
    </source>
</evidence>
<comment type="catalytic activity">
    <reaction evidence="1 5">
        <text>uridine(55) in tRNA = pseudouridine(55) in tRNA</text>
        <dbReference type="Rhea" id="RHEA:42532"/>
        <dbReference type="Rhea" id="RHEA-COMP:10101"/>
        <dbReference type="Rhea" id="RHEA-COMP:10102"/>
        <dbReference type="ChEBI" id="CHEBI:65314"/>
        <dbReference type="ChEBI" id="CHEBI:65315"/>
        <dbReference type="EC" id="5.4.99.25"/>
    </reaction>
</comment>
<dbReference type="HAMAP" id="MF_01080">
    <property type="entry name" value="TruB_bact"/>
    <property type="match status" value="1"/>
</dbReference>
<comment type="caution">
    <text evidence="8">The sequence shown here is derived from an EMBL/GenBank/DDBJ whole genome shotgun (WGS) entry which is preliminary data.</text>
</comment>
<dbReference type="EC" id="5.4.99.25" evidence="5"/>
<organism evidence="8 9">
    <name type="scientific">Candidatus Spechtbacteria bacterium RIFCSPLOWO2_02_FULL_38_8</name>
    <dbReference type="NCBI Taxonomy" id="1802164"/>
    <lineage>
        <taxon>Bacteria</taxon>
        <taxon>Candidatus Spechtiibacteriota</taxon>
    </lineage>
</organism>
<dbReference type="Gene3D" id="3.30.2350.10">
    <property type="entry name" value="Pseudouridine synthase"/>
    <property type="match status" value="1"/>
</dbReference>
<keyword evidence="3 5" id="KW-0819">tRNA processing</keyword>
<evidence type="ECO:0000256" key="3">
    <source>
        <dbReference type="ARBA" id="ARBA00022694"/>
    </source>
</evidence>
<dbReference type="InterPro" id="IPR020103">
    <property type="entry name" value="PsdUridine_synth_cat_dom_sf"/>
</dbReference>
<dbReference type="Proteomes" id="UP000178509">
    <property type="component" value="Unassembled WGS sequence"/>
</dbReference>
<dbReference type="Pfam" id="PF16198">
    <property type="entry name" value="TruB_C_2"/>
    <property type="match status" value="1"/>
</dbReference>
<comment type="similarity">
    <text evidence="2 5">Belongs to the pseudouridine synthase TruB family. Type 1 subfamily.</text>
</comment>
<dbReference type="STRING" id="1802164.A3H51_02985"/>
<evidence type="ECO:0000313" key="8">
    <source>
        <dbReference type="EMBL" id="OGZ63130.1"/>
    </source>
</evidence>
<evidence type="ECO:0000259" key="6">
    <source>
        <dbReference type="Pfam" id="PF01509"/>
    </source>
</evidence>